<name>Q09JP1_ARGMO</name>
<dbReference type="EMBL" id="DQ886805">
    <property type="protein sequence ID" value="ABI52722.1"/>
    <property type="molecule type" value="mRNA"/>
</dbReference>
<evidence type="ECO:0000256" key="4">
    <source>
        <dbReference type="ARBA" id="ARBA00023180"/>
    </source>
</evidence>
<keyword evidence="3 6" id="KW-0732">Signal</keyword>
<evidence type="ECO:0000256" key="2">
    <source>
        <dbReference type="ARBA" id="ARBA00022525"/>
    </source>
</evidence>
<protein>
    <submittedName>
        <fullName evidence="7">ADAM cysteine-rich domain</fullName>
    </submittedName>
</protein>
<keyword evidence="4" id="KW-0325">Glycoprotein</keyword>
<feature type="chain" id="PRO_5004167631" evidence="6">
    <location>
        <begin position="20"/>
        <end position="113"/>
    </location>
</feature>
<dbReference type="InterPro" id="IPR021971">
    <property type="entry name" value="Salp15"/>
</dbReference>
<evidence type="ECO:0000256" key="5">
    <source>
        <dbReference type="ARBA" id="ARBA00034321"/>
    </source>
</evidence>
<feature type="signal peptide" evidence="6">
    <location>
        <begin position="1"/>
        <end position="19"/>
    </location>
</feature>
<evidence type="ECO:0000313" key="7">
    <source>
        <dbReference type="EMBL" id="ABI52722.1"/>
    </source>
</evidence>
<comment type="subcellular location">
    <subcellularLocation>
        <location evidence="1">Secreted</location>
    </subcellularLocation>
</comment>
<dbReference type="Pfam" id="PF12115">
    <property type="entry name" value="Salp15"/>
    <property type="match status" value="1"/>
</dbReference>
<evidence type="ECO:0000256" key="6">
    <source>
        <dbReference type="SAM" id="SignalP"/>
    </source>
</evidence>
<sequence length="113" mass="12489">MKLFLAAAVVLAAVATVHAWEASFLEDPSWSVKGPQHLVEERASAHKLVFTCASSKKTEMWRPREPFDRVYGAWCRIICKKKKARNQTTIALYIKNGTTCGDGTVCSGGECAR</sequence>
<organism evidence="7">
    <name type="scientific">Argas monolakensis</name>
    <name type="common">Mono lake bird tick</name>
    <dbReference type="NCBI Taxonomy" id="34602"/>
    <lineage>
        <taxon>Eukaryota</taxon>
        <taxon>Metazoa</taxon>
        <taxon>Ecdysozoa</taxon>
        <taxon>Arthropoda</taxon>
        <taxon>Chelicerata</taxon>
        <taxon>Arachnida</taxon>
        <taxon>Acari</taxon>
        <taxon>Parasitiformes</taxon>
        <taxon>Ixodida</taxon>
        <taxon>Ixodoidea</taxon>
        <taxon>Argasidae</taxon>
        <taxon>Argasinae</taxon>
        <taxon>Argas</taxon>
    </lineage>
</organism>
<evidence type="ECO:0000256" key="3">
    <source>
        <dbReference type="ARBA" id="ARBA00022729"/>
    </source>
</evidence>
<comment type="similarity">
    <text evidence="5">Belongs to the salp15 family.</text>
</comment>
<dbReference type="GO" id="GO:0005576">
    <property type="term" value="C:extracellular region"/>
    <property type="evidence" value="ECO:0007669"/>
    <property type="project" value="UniProtKB-SubCell"/>
</dbReference>
<reference evidence="7" key="1">
    <citation type="journal article" date="2008" name="Insect Biochem. Mol. Biol.">
        <title>Comparative sialomics between hard and soft ticks: implications for the evolution of blood-feeding behavior.</title>
        <authorList>
            <person name="Mans B.J."/>
            <person name="Andersen J.F."/>
            <person name="Francischetti I.M."/>
            <person name="Valenzuela J.G."/>
            <person name="Schwan T.G."/>
            <person name="Pham V.M."/>
            <person name="Garfield M.K."/>
            <person name="Hammer C.H."/>
            <person name="Ribeiro J.M."/>
        </authorList>
    </citation>
    <scope>NUCLEOTIDE SEQUENCE</scope>
    <source>
        <strain evidence="7">AM-229</strain>
        <tissue evidence="7">Adult salivary gland</tissue>
    </source>
</reference>
<proteinExistence type="evidence at transcript level"/>
<keyword evidence="2" id="KW-0964">Secreted</keyword>
<dbReference type="AlphaFoldDB" id="Q09JP1"/>
<accession>Q09JP1</accession>
<evidence type="ECO:0000256" key="1">
    <source>
        <dbReference type="ARBA" id="ARBA00004613"/>
    </source>
</evidence>